<feature type="domain" description="Mur ligase central" evidence="5">
    <location>
        <begin position="102"/>
        <end position="248"/>
    </location>
</feature>
<dbReference type="SUPFAM" id="SSF53244">
    <property type="entry name" value="MurD-like peptide ligases, peptide-binding domain"/>
    <property type="match status" value="1"/>
</dbReference>
<dbReference type="GO" id="GO:0016881">
    <property type="term" value="F:acid-amino acid ligase activity"/>
    <property type="evidence" value="ECO:0007669"/>
    <property type="project" value="InterPro"/>
</dbReference>
<keyword evidence="3" id="KW-0067">ATP-binding</keyword>
<accession>A0A0G1X9Q7</accession>
<evidence type="ECO:0000259" key="4">
    <source>
        <dbReference type="Pfam" id="PF02875"/>
    </source>
</evidence>
<dbReference type="EMBL" id="LCPF01000004">
    <property type="protein sequence ID" value="KKU91080.1"/>
    <property type="molecule type" value="Genomic_DNA"/>
</dbReference>
<dbReference type="AlphaFoldDB" id="A0A0G1X9Q7"/>
<organism evidence="6 7">
    <name type="scientific">Candidatus Jorgensenbacteria bacterium GW2011_GWA1_48_11</name>
    <dbReference type="NCBI Taxonomy" id="1618660"/>
    <lineage>
        <taxon>Bacteria</taxon>
        <taxon>Candidatus Joergenseniibacteriota</taxon>
    </lineage>
</organism>
<sequence>MRNFILGILKWKLRLLARLTVAKYKPAIVGVSGNVGKTSTKDAIKTVLNASRLTRGSEKNFNNELGLPLVVLGDWPHTEGFFFWPKVILSSLRQLVVRNRRYPEMLVLEYGVDRPNDMDYLLAIVRPGVGVMTAIGEIPVHVEFFAGKEALAREKAKLVNVLPATGFAILNADDEAVLAMKTQTRAHVITFGFDELADMRITNFEEYFANGEGGVNFKLNYGGSFIPVKLKSVLGRSQAYASAAAAVVGLTFGMNLVKVAEALQKYMPPAGRMRLIKGERNTAIIDDTYNASPLATQSALATLKRLEAKRKIAVLGDMLEVGKYTAEAHELVGREAAKIAEILITVGMRAKFIAEAAEKAGLNRKAIFSFDNVGEAGRALEEKMRPGDLVLIKGSQGVRMEKIVEDVMAEPERAGELLTRQTPVWLKKTGLYD</sequence>
<dbReference type="PANTHER" id="PTHR43024:SF1">
    <property type="entry name" value="UDP-N-ACETYLMURAMOYL-TRIPEPTIDE--D-ALANYL-D-ALANINE LIGASE"/>
    <property type="match status" value="1"/>
</dbReference>
<dbReference type="InterPro" id="IPR036565">
    <property type="entry name" value="Mur-like_cat_sf"/>
</dbReference>
<comment type="caution">
    <text evidence="6">The sequence shown here is derived from an EMBL/GenBank/DDBJ whole genome shotgun (WGS) entry which is preliminary data.</text>
</comment>
<dbReference type="Pfam" id="PF02875">
    <property type="entry name" value="Mur_ligase_C"/>
    <property type="match status" value="1"/>
</dbReference>
<dbReference type="InterPro" id="IPR051046">
    <property type="entry name" value="MurCDEF_CellWall_CoF430Synth"/>
</dbReference>
<keyword evidence="1 6" id="KW-0436">Ligase</keyword>
<evidence type="ECO:0000313" key="6">
    <source>
        <dbReference type="EMBL" id="KKU91080.1"/>
    </source>
</evidence>
<evidence type="ECO:0000259" key="5">
    <source>
        <dbReference type="Pfam" id="PF08245"/>
    </source>
</evidence>
<dbReference type="Gene3D" id="3.90.190.20">
    <property type="entry name" value="Mur ligase, C-terminal domain"/>
    <property type="match status" value="1"/>
</dbReference>
<protein>
    <submittedName>
        <fullName evidence="6">UDP-N-acetylmuramoyl-tripeptide-D-alanyl-D-alanine ligase</fullName>
    </submittedName>
</protein>
<evidence type="ECO:0000256" key="3">
    <source>
        <dbReference type="ARBA" id="ARBA00022840"/>
    </source>
</evidence>
<dbReference type="PANTHER" id="PTHR43024">
    <property type="entry name" value="UDP-N-ACETYLMURAMOYL-TRIPEPTIDE--D-ALANYL-D-ALANINE LIGASE"/>
    <property type="match status" value="1"/>
</dbReference>
<dbReference type="Pfam" id="PF08245">
    <property type="entry name" value="Mur_ligase_M"/>
    <property type="match status" value="1"/>
</dbReference>
<keyword evidence="2" id="KW-0547">Nucleotide-binding</keyword>
<feature type="domain" description="Mur ligase C-terminal" evidence="4">
    <location>
        <begin position="271"/>
        <end position="395"/>
    </location>
</feature>
<dbReference type="GO" id="GO:0005524">
    <property type="term" value="F:ATP binding"/>
    <property type="evidence" value="ECO:0007669"/>
    <property type="project" value="UniProtKB-KW"/>
</dbReference>
<dbReference type="InterPro" id="IPR004101">
    <property type="entry name" value="Mur_ligase_C"/>
</dbReference>
<evidence type="ECO:0000256" key="1">
    <source>
        <dbReference type="ARBA" id="ARBA00022598"/>
    </source>
</evidence>
<dbReference type="InterPro" id="IPR013221">
    <property type="entry name" value="Mur_ligase_cen"/>
</dbReference>
<dbReference type="SUPFAM" id="SSF53623">
    <property type="entry name" value="MurD-like peptide ligases, catalytic domain"/>
    <property type="match status" value="1"/>
</dbReference>
<gene>
    <name evidence="6" type="ORF">UY23_C0004G0025</name>
</gene>
<dbReference type="Gene3D" id="3.40.1190.10">
    <property type="entry name" value="Mur-like, catalytic domain"/>
    <property type="match status" value="1"/>
</dbReference>
<dbReference type="PATRIC" id="fig|1618660.3.peg.589"/>
<name>A0A0G1X9Q7_9BACT</name>
<dbReference type="InterPro" id="IPR036615">
    <property type="entry name" value="Mur_ligase_C_dom_sf"/>
</dbReference>
<proteinExistence type="predicted"/>
<dbReference type="Proteomes" id="UP000034956">
    <property type="component" value="Unassembled WGS sequence"/>
</dbReference>
<evidence type="ECO:0000313" key="7">
    <source>
        <dbReference type="Proteomes" id="UP000034956"/>
    </source>
</evidence>
<reference evidence="6 7" key="1">
    <citation type="journal article" date="2015" name="Nature">
        <title>rRNA introns, odd ribosomes, and small enigmatic genomes across a large radiation of phyla.</title>
        <authorList>
            <person name="Brown C.T."/>
            <person name="Hug L.A."/>
            <person name="Thomas B.C."/>
            <person name="Sharon I."/>
            <person name="Castelle C.J."/>
            <person name="Singh A."/>
            <person name="Wilkins M.J."/>
            <person name="Williams K.H."/>
            <person name="Banfield J.F."/>
        </authorList>
    </citation>
    <scope>NUCLEOTIDE SEQUENCE [LARGE SCALE GENOMIC DNA]</scope>
</reference>
<evidence type="ECO:0000256" key="2">
    <source>
        <dbReference type="ARBA" id="ARBA00022741"/>
    </source>
</evidence>